<proteinExistence type="predicted"/>
<dbReference type="AlphaFoldDB" id="A0A8J6XZ21"/>
<organism evidence="1 2">
    <name type="scientific">Candidatus Polarisedimenticola svalbardensis</name>
    <dbReference type="NCBI Taxonomy" id="2886004"/>
    <lineage>
        <taxon>Bacteria</taxon>
        <taxon>Pseudomonadati</taxon>
        <taxon>Acidobacteriota</taxon>
        <taxon>Candidatus Polarisedimenticolia</taxon>
        <taxon>Candidatus Polarisedimenticolales</taxon>
        <taxon>Candidatus Polarisedimenticolaceae</taxon>
        <taxon>Candidatus Polarisedimenticola</taxon>
    </lineage>
</organism>
<protein>
    <submittedName>
        <fullName evidence="1">Nucleotidyl transferase AbiEii/AbiGii toxin family protein</fullName>
    </submittedName>
</protein>
<dbReference type="InterPro" id="IPR014942">
    <property type="entry name" value="AbiEii"/>
</dbReference>
<reference evidence="1 2" key="1">
    <citation type="submission" date="2020-08" db="EMBL/GenBank/DDBJ databases">
        <title>Acidobacteriota in marine sediments use diverse sulfur dissimilation pathways.</title>
        <authorList>
            <person name="Wasmund K."/>
        </authorList>
    </citation>
    <scope>NUCLEOTIDE SEQUENCE [LARGE SCALE GENOMIC DNA]</scope>
    <source>
        <strain evidence="1">MAG AM4</strain>
    </source>
</reference>
<dbReference type="GO" id="GO:0016740">
    <property type="term" value="F:transferase activity"/>
    <property type="evidence" value="ECO:0007669"/>
    <property type="project" value="UniProtKB-KW"/>
</dbReference>
<accession>A0A8J6XZ21</accession>
<evidence type="ECO:0000313" key="2">
    <source>
        <dbReference type="Proteomes" id="UP000648239"/>
    </source>
</evidence>
<keyword evidence="1" id="KW-0808">Transferase</keyword>
<gene>
    <name evidence="1" type="ORF">IFK94_15685</name>
</gene>
<sequence length="288" mass="32995">MNKAVAAMLEQYPRRSVDDHVNALREIFQNIALCGLWRGKFHEKGAFYGGTALRILHGLDRYSEDMDFSLMEPDPVFDLAPYCSFIEEELGAWGFATSVTAKSKTVDSAIESAFLKANTREQFLVIEADPEIVESIHGTRRLKIKFEVDTDPPPGFRTETRFLLQPIPFSVRIYDPPSLFAGKMHALLCRSWKNRVKGRDWYDFVWYVGRGTELDLGHLGTRMRQSGHYDEEADLDEASFRRLLADKISGLDVADARSDVERFIRERSTLEVWSQEFFSAVAERVVIL</sequence>
<comment type="caution">
    <text evidence="1">The sequence shown here is derived from an EMBL/GenBank/DDBJ whole genome shotgun (WGS) entry which is preliminary data.</text>
</comment>
<dbReference type="EMBL" id="JACXWD010000114">
    <property type="protein sequence ID" value="MBD3869561.1"/>
    <property type="molecule type" value="Genomic_DNA"/>
</dbReference>
<evidence type="ECO:0000313" key="1">
    <source>
        <dbReference type="EMBL" id="MBD3869561.1"/>
    </source>
</evidence>
<dbReference type="Pfam" id="PF08843">
    <property type="entry name" value="AbiEii"/>
    <property type="match status" value="1"/>
</dbReference>
<dbReference type="Gene3D" id="3.10.450.620">
    <property type="entry name" value="JHP933, nucleotidyltransferase-like core domain"/>
    <property type="match status" value="1"/>
</dbReference>
<name>A0A8J6XZ21_9BACT</name>
<dbReference type="Proteomes" id="UP000648239">
    <property type="component" value="Unassembled WGS sequence"/>
</dbReference>